<protein>
    <submittedName>
        <fullName evidence="2">Uncharacterized protein</fullName>
    </submittedName>
</protein>
<dbReference type="EMBL" id="PP542043">
    <property type="protein sequence ID" value="XDO02194.1"/>
    <property type="molecule type" value="Genomic_DNA"/>
</dbReference>
<evidence type="ECO:0000256" key="1">
    <source>
        <dbReference type="SAM" id="Phobius"/>
    </source>
</evidence>
<keyword evidence="1" id="KW-0812">Transmembrane</keyword>
<keyword evidence="1" id="KW-1133">Transmembrane helix</keyword>
<gene>
    <name evidence="2" type="ORF">FloV-SA2_00376</name>
</gene>
<evidence type="ECO:0000313" key="2">
    <source>
        <dbReference type="EMBL" id="XDO02194.1"/>
    </source>
</evidence>
<keyword evidence="1" id="KW-0472">Membrane</keyword>
<reference evidence="2" key="1">
    <citation type="submission" date="2024-03" db="EMBL/GenBank/DDBJ databases">
        <title>Eukaryotic viruses encode the ribosomal protein eL40.</title>
        <authorList>
            <person name="Thomy J."/>
            <person name="Schvarcz C.R."/>
            <person name="McBeain K.A."/>
            <person name="Edwards K.F."/>
            <person name="Steward G.F."/>
        </authorList>
    </citation>
    <scope>NUCLEOTIDE SEQUENCE</scope>
    <source>
        <strain evidence="2">FloV-SA2</strain>
    </source>
</reference>
<proteinExistence type="predicted"/>
<feature type="transmembrane region" description="Helical" evidence="1">
    <location>
        <begin position="144"/>
        <end position="164"/>
    </location>
</feature>
<accession>A0AB39JF08</accession>
<name>A0AB39JF08_9VIRU</name>
<feature type="transmembrane region" description="Helical" evidence="1">
    <location>
        <begin position="116"/>
        <end position="138"/>
    </location>
</feature>
<organism evidence="2">
    <name type="scientific">Florenciella sp. virus SA2</name>
    <dbReference type="NCBI Taxonomy" id="3240092"/>
    <lineage>
        <taxon>Viruses</taxon>
    </lineage>
</organism>
<sequence length="175" mass="20586">MTIDSSFQDLDKMFKEDVNYLDDVYSNFNEDTFDSSMADVDSRLTYYYDNINNIDIETSLNDLTDSYIGNMDSDHNEINSLFMDKYYVYNKKLKKIMTQYDTIVANTDNSIKTNTYVLLLIWAIIFYFVASALFLSIAEDKKELNFFSKTILLLFVIVIGYYTIKNGWRYIKNIA</sequence>